<evidence type="ECO:0000256" key="1">
    <source>
        <dbReference type="SAM" id="MobiDB-lite"/>
    </source>
</evidence>
<gene>
    <name evidence="4" type="ORF">PECUL_23A049234</name>
</gene>
<feature type="region of interest" description="Disordered" evidence="1">
    <location>
        <begin position="77"/>
        <end position="113"/>
    </location>
</feature>
<evidence type="ECO:0000256" key="2">
    <source>
        <dbReference type="SAM" id="Phobius"/>
    </source>
</evidence>
<protein>
    <submittedName>
        <fullName evidence="4">Ceramide kinase</fullName>
    </submittedName>
</protein>
<evidence type="ECO:0000313" key="5">
    <source>
        <dbReference type="Proteomes" id="UP001295444"/>
    </source>
</evidence>
<keyword evidence="5" id="KW-1185">Reference proteome</keyword>
<keyword evidence="4" id="KW-0418">Kinase</keyword>
<feature type="transmembrane region" description="Helical" evidence="2">
    <location>
        <begin position="451"/>
        <end position="474"/>
    </location>
</feature>
<dbReference type="AlphaFoldDB" id="A0AAD1WH57"/>
<reference evidence="4" key="1">
    <citation type="submission" date="2022-03" db="EMBL/GenBank/DDBJ databases">
        <authorList>
            <person name="Alioto T."/>
            <person name="Alioto T."/>
            <person name="Gomez Garrido J."/>
        </authorList>
    </citation>
    <scope>NUCLEOTIDE SEQUENCE</scope>
</reference>
<keyword evidence="2" id="KW-0812">Transmembrane</keyword>
<keyword evidence="2" id="KW-0472">Membrane</keyword>
<feature type="region of interest" description="Disordered" evidence="1">
    <location>
        <begin position="1"/>
        <end position="46"/>
    </location>
</feature>
<name>A0AAD1WH57_PELCU</name>
<keyword evidence="4" id="KW-0808">Transferase</keyword>
<feature type="compositionally biased region" description="Basic and acidic residues" evidence="1">
    <location>
        <begin position="91"/>
        <end position="110"/>
    </location>
</feature>
<feature type="domain" description="Ceramide kinase PH" evidence="3">
    <location>
        <begin position="116"/>
        <end position="218"/>
    </location>
</feature>
<dbReference type="GO" id="GO:0016301">
    <property type="term" value="F:kinase activity"/>
    <property type="evidence" value="ECO:0007669"/>
    <property type="project" value="UniProtKB-KW"/>
</dbReference>
<dbReference type="InterPro" id="IPR057465">
    <property type="entry name" value="CERK_PH"/>
</dbReference>
<sequence>MASRAPAGCPGNRGLAAAPRHLSPKLRSSLSDGMGETLRHPGSSGRVSAWDDCLEELSGPASPRCFGTRTVSVPQQLSERCDEWSSGSERSGVRGHGDLDTRSSSRDHGRQPPLLRGIFHIDKRSCDVTLTASQLVWSPIQPDTPGISKMTYKEEFIDLRDIFSVKMKRRRSIGQKRGGTLLGLTVFLCIRKGRKLKQGLINLHNLSEDYCAIWFKQLKEILNEPCEEYLNRIRRYEDDAYIEEVKRRLVCYGPDLSNEVVHQISTSFDRFSFSSHSGPDKKNKKYVVLAKSYTKDSVQIIKELEGLEWKDEYLWVTVDVTSLYTMIDHEKGIEASAPFLMPSNATSHIIRDDHLLLVSGRLLVDQFLCSHSSCGPKVTHPLTLFHHWILTLAIVRNFGSTLYVSFLTGFQPRFLQTVYFHGSSLFPSTILVTDLCLQVTTILTDHSRTCYIIYADFVSCAQLMVSLIIAIFLFPLHLYMSLRLHIIQ</sequence>
<proteinExistence type="predicted"/>
<dbReference type="Proteomes" id="UP001295444">
    <property type="component" value="Chromosome 07"/>
</dbReference>
<dbReference type="Pfam" id="PF25382">
    <property type="entry name" value="PH_CERK"/>
    <property type="match status" value="1"/>
</dbReference>
<organism evidence="4 5">
    <name type="scientific">Pelobates cultripes</name>
    <name type="common">Western spadefoot toad</name>
    <dbReference type="NCBI Taxonomy" id="61616"/>
    <lineage>
        <taxon>Eukaryota</taxon>
        <taxon>Metazoa</taxon>
        <taxon>Chordata</taxon>
        <taxon>Craniata</taxon>
        <taxon>Vertebrata</taxon>
        <taxon>Euteleostomi</taxon>
        <taxon>Amphibia</taxon>
        <taxon>Batrachia</taxon>
        <taxon>Anura</taxon>
        <taxon>Pelobatoidea</taxon>
        <taxon>Pelobatidae</taxon>
        <taxon>Pelobates</taxon>
    </lineage>
</organism>
<dbReference type="EMBL" id="OW240918">
    <property type="protein sequence ID" value="CAH2305873.1"/>
    <property type="molecule type" value="Genomic_DNA"/>
</dbReference>
<evidence type="ECO:0000259" key="3">
    <source>
        <dbReference type="Pfam" id="PF25382"/>
    </source>
</evidence>
<evidence type="ECO:0000313" key="4">
    <source>
        <dbReference type="EMBL" id="CAH2305873.1"/>
    </source>
</evidence>
<accession>A0AAD1WH57</accession>
<keyword evidence="2" id="KW-1133">Transmembrane helix</keyword>